<dbReference type="KEGG" id="ccha:ELD05_01770"/>
<dbReference type="Gene3D" id="3.20.20.70">
    <property type="entry name" value="Aldolase class I"/>
    <property type="match status" value="1"/>
</dbReference>
<keyword evidence="5" id="KW-0285">Flavoprotein</keyword>
<dbReference type="Gene3D" id="3.30.70.20">
    <property type="match status" value="1"/>
</dbReference>
<evidence type="ECO:0000256" key="16">
    <source>
        <dbReference type="ARBA" id="ARBA00049714"/>
    </source>
</evidence>
<dbReference type="Proteomes" id="UP000282930">
    <property type="component" value="Chromosome"/>
</dbReference>
<gene>
    <name evidence="19" type="primary">preA</name>
    <name evidence="19" type="ORF">ELD05_01770</name>
</gene>
<comment type="pathway">
    <text evidence="2">Pyrimidine metabolism; UMP biosynthesis via de novo pathway.</text>
</comment>
<evidence type="ECO:0000256" key="2">
    <source>
        <dbReference type="ARBA" id="ARBA00004725"/>
    </source>
</evidence>
<dbReference type="RefSeq" id="WP_127351128.1">
    <property type="nucleotide sequence ID" value="NZ_CP034791.1"/>
</dbReference>
<dbReference type="GO" id="GO:0005737">
    <property type="term" value="C:cytoplasm"/>
    <property type="evidence" value="ECO:0007669"/>
    <property type="project" value="InterPro"/>
</dbReference>
<evidence type="ECO:0000256" key="3">
    <source>
        <dbReference type="ARBA" id="ARBA00008008"/>
    </source>
</evidence>
<dbReference type="InterPro" id="IPR005720">
    <property type="entry name" value="Dihydroorotate_DH_cat"/>
</dbReference>
<comment type="catalytic activity">
    <reaction evidence="14">
        <text>5,6-dihydrouracil + NAD(+) = uracil + NADH + H(+)</text>
        <dbReference type="Rhea" id="RHEA:20189"/>
        <dbReference type="ChEBI" id="CHEBI:15378"/>
        <dbReference type="ChEBI" id="CHEBI:15901"/>
        <dbReference type="ChEBI" id="CHEBI:17568"/>
        <dbReference type="ChEBI" id="CHEBI:57540"/>
        <dbReference type="ChEBI" id="CHEBI:57945"/>
        <dbReference type="EC" id="1.3.1.1"/>
    </reaction>
</comment>
<dbReference type="PANTHER" id="PTHR43073:SF2">
    <property type="entry name" value="DIHYDROPYRIMIDINE DEHYDROGENASE [NADP(+)]"/>
    <property type="match status" value="1"/>
</dbReference>
<evidence type="ECO:0000256" key="4">
    <source>
        <dbReference type="ARBA" id="ARBA00010804"/>
    </source>
</evidence>
<evidence type="ECO:0000256" key="7">
    <source>
        <dbReference type="ARBA" id="ARBA00022723"/>
    </source>
</evidence>
<keyword evidence="6" id="KW-0288">FMN</keyword>
<evidence type="ECO:0000256" key="17">
    <source>
        <dbReference type="ARBA" id="ARBA00049728"/>
    </source>
</evidence>
<reference evidence="19 20" key="1">
    <citation type="submission" date="2018-12" db="EMBL/GenBank/DDBJ databases">
        <title>Genome sequence from the cellulolytic species, Caldicellulosiruptor changbaiensis.</title>
        <authorList>
            <person name="Blumer-Schuette S.E."/>
            <person name="Mendoza C."/>
        </authorList>
    </citation>
    <scope>NUCLEOTIDE SEQUENCE [LARGE SCALE GENOMIC DNA]</scope>
    <source>
        <strain evidence="19 20">CBS-Z</strain>
    </source>
</reference>
<dbReference type="GO" id="GO:0051536">
    <property type="term" value="F:iron-sulfur cluster binding"/>
    <property type="evidence" value="ECO:0007669"/>
    <property type="project" value="UniProtKB-KW"/>
</dbReference>
<evidence type="ECO:0000256" key="14">
    <source>
        <dbReference type="ARBA" id="ARBA00048792"/>
    </source>
</evidence>
<keyword evidence="10" id="KW-0411">Iron-sulfur</keyword>
<comment type="similarity">
    <text evidence="3">Belongs to the dihydroorotate dehydrogenase family. Type 1 subfamily.</text>
</comment>
<dbReference type="AlphaFoldDB" id="A0A3T0D2M9"/>
<evidence type="ECO:0000256" key="10">
    <source>
        <dbReference type="ARBA" id="ARBA00023014"/>
    </source>
</evidence>
<dbReference type="Pfam" id="PF00037">
    <property type="entry name" value="Fer4"/>
    <property type="match status" value="1"/>
</dbReference>
<evidence type="ECO:0000256" key="15">
    <source>
        <dbReference type="ARBA" id="ARBA00049578"/>
    </source>
</evidence>
<proteinExistence type="inferred from homology"/>
<evidence type="ECO:0000256" key="13">
    <source>
        <dbReference type="ARBA" id="ARBA00047685"/>
    </source>
</evidence>
<evidence type="ECO:0000259" key="18">
    <source>
        <dbReference type="PROSITE" id="PS51379"/>
    </source>
</evidence>
<dbReference type="CDD" id="cd02940">
    <property type="entry name" value="DHPD_FMN"/>
    <property type="match status" value="1"/>
</dbReference>
<evidence type="ECO:0000256" key="12">
    <source>
        <dbReference type="ARBA" id="ARBA00032722"/>
    </source>
</evidence>
<dbReference type="NCBIfam" id="NF006183">
    <property type="entry name" value="PRK08318.1"/>
    <property type="match status" value="1"/>
</dbReference>
<dbReference type="PROSITE" id="PS51379">
    <property type="entry name" value="4FE4S_FER_2"/>
    <property type="match status" value="1"/>
</dbReference>
<organism evidence="19 20">
    <name type="scientific">Caldicellulosiruptor changbaiensis</name>
    <dbReference type="NCBI Taxonomy" id="1222016"/>
    <lineage>
        <taxon>Bacteria</taxon>
        <taxon>Bacillati</taxon>
        <taxon>Bacillota</taxon>
        <taxon>Bacillota incertae sedis</taxon>
        <taxon>Caldicellulosiruptorales</taxon>
        <taxon>Caldicellulosiruptoraceae</taxon>
        <taxon>Caldicellulosiruptor</taxon>
    </lineage>
</organism>
<evidence type="ECO:0000256" key="1">
    <source>
        <dbReference type="ARBA" id="ARBA00001917"/>
    </source>
</evidence>
<feature type="domain" description="4Fe-4S ferredoxin-type" evidence="18">
    <location>
        <begin position="368"/>
        <end position="397"/>
    </location>
</feature>
<dbReference type="GO" id="GO:0006210">
    <property type="term" value="P:thymine catabolic process"/>
    <property type="evidence" value="ECO:0007669"/>
    <property type="project" value="TreeGrafter"/>
</dbReference>
<evidence type="ECO:0000256" key="6">
    <source>
        <dbReference type="ARBA" id="ARBA00022643"/>
    </source>
</evidence>
<keyword evidence="9" id="KW-0408">Iron</keyword>
<dbReference type="PANTHER" id="PTHR43073">
    <property type="entry name" value="DIHYDROPYRIMIDINE DEHYDROGENASE [NADP(+)]"/>
    <property type="match status" value="1"/>
</dbReference>
<dbReference type="Pfam" id="PF01180">
    <property type="entry name" value="DHO_dh"/>
    <property type="match status" value="1"/>
</dbReference>
<dbReference type="SUPFAM" id="SSF51395">
    <property type="entry name" value="FMN-linked oxidoreductases"/>
    <property type="match status" value="1"/>
</dbReference>
<comment type="function">
    <text evidence="15">Involved in pyrimidine base degradation. Catalyzes physiologically the reduction of uracil to 5,6-dihydrouracil (DHU) by using NADH as a specific cosubstrate. It also catalyzes the reverse reaction and the reduction of thymine to 5,6-dihydrothymine (DHT).</text>
</comment>
<accession>A0A3T0D2M9</accession>
<keyword evidence="8 19" id="KW-0560">Oxidoreductase</keyword>
<dbReference type="FunFam" id="3.20.20.70:FF:000027">
    <property type="entry name" value="Dihydropyrimidine dehydrogenase [NADP(+)]"/>
    <property type="match status" value="1"/>
</dbReference>
<dbReference type="InterPro" id="IPR017900">
    <property type="entry name" value="4Fe4S_Fe_S_CS"/>
</dbReference>
<keyword evidence="7" id="KW-0479">Metal-binding</keyword>
<dbReference type="GO" id="GO:0050661">
    <property type="term" value="F:NADP binding"/>
    <property type="evidence" value="ECO:0007669"/>
    <property type="project" value="TreeGrafter"/>
</dbReference>
<name>A0A3T0D2M9_9FIRM</name>
<evidence type="ECO:0000313" key="20">
    <source>
        <dbReference type="Proteomes" id="UP000282930"/>
    </source>
</evidence>
<comment type="similarity">
    <text evidence="4">Belongs to the dihydropyrimidine dehydrogenase family.</text>
</comment>
<dbReference type="EMBL" id="CP034791">
    <property type="protein sequence ID" value="AZT89507.1"/>
    <property type="molecule type" value="Genomic_DNA"/>
</dbReference>
<protein>
    <recommendedName>
        <fullName evidence="17">dihydrouracil dehydrogenase (NAD(+))</fullName>
        <ecNumber evidence="17">1.3.1.1</ecNumber>
    </recommendedName>
    <alternativeName>
        <fullName evidence="12">Dihydrothymine dehydrogenase</fullName>
    </alternativeName>
    <alternativeName>
        <fullName evidence="11">Dihydrouracil dehydrogenase</fullName>
    </alternativeName>
</protein>
<dbReference type="GO" id="GO:0006212">
    <property type="term" value="P:uracil catabolic process"/>
    <property type="evidence" value="ECO:0007669"/>
    <property type="project" value="TreeGrafter"/>
</dbReference>
<dbReference type="GO" id="GO:0046872">
    <property type="term" value="F:metal ion binding"/>
    <property type="evidence" value="ECO:0007669"/>
    <property type="project" value="UniProtKB-KW"/>
</dbReference>
<evidence type="ECO:0000313" key="19">
    <source>
        <dbReference type="EMBL" id="AZT89507.1"/>
    </source>
</evidence>
<dbReference type="InterPro" id="IPR017896">
    <property type="entry name" value="4Fe4S_Fe-S-bd"/>
</dbReference>
<dbReference type="GO" id="GO:0004159">
    <property type="term" value="F:dihydropyrimidine dehydrogenase (NAD+) activity"/>
    <property type="evidence" value="ECO:0007669"/>
    <property type="project" value="UniProtKB-EC"/>
</dbReference>
<evidence type="ECO:0000256" key="8">
    <source>
        <dbReference type="ARBA" id="ARBA00023002"/>
    </source>
</evidence>
<dbReference type="EC" id="1.3.1.1" evidence="17"/>
<dbReference type="SUPFAM" id="SSF54862">
    <property type="entry name" value="4Fe-4S ferredoxins"/>
    <property type="match status" value="1"/>
</dbReference>
<dbReference type="PROSITE" id="PS00198">
    <property type="entry name" value="4FE4S_FER_1"/>
    <property type="match status" value="1"/>
</dbReference>
<evidence type="ECO:0000256" key="9">
    <source>
        <dbReference type="ARBA" id="ARBA00023004"/>
    </source>
</evidence>
<dbReference type="GO" id="GO:0002058">
    <property type="term" value="F:uracil binding"/>
    <property type="evidence" value="ECO:0007669"/>
    <property type="project" value="TreeGrafter"/>
</dbReference>
<evidence type="ECO:0000256" key="5">
    <source>
        <dbReference type="ARBA" id="ARBA00022630"/>
    </source>
</evidence>
<comment type="catalytic activity">
    <reaction evidence="13">
        <text>5,6-dihydrothymine + NAD(+) = thymine + NADH + H(+)</text>
        <dbReference type="Rhea" id="RHEA:28791"/>
        <dbReference type="ChEBI" id="CHEBI:15378"/>
        <dbReference type="ChEBI" id="CHEBI:17821"/>
        <dbReference type="ChEBI" id="CHEBI:27468"/>
        <dbReference type="ChEBI" id="CHEBI:57540"/>
        <dbReference type="ChEBI" id="CHEBI:57945"/>
        <dbReference type="EC" id="1.3.1.1"/>
    </reaction>
</comment>
<comment type="subunit">
    <text evidence="16">Heterotetramer of 2 PreA and 2 PreT subunits.</text>
</comment>
<dbReference type="InterPro" id="IPR013785">
    <property type="entry name" value="Aldolase_TIM"/>
</dbReference>
<sequence>MTMIDITTSFCGIELPNPFILASGPPTSDGRKIIKAFENGWGGAIVKTLKPDHLEVVDVGPRFAVLKSKKGEIIGFQNIELVSTRSLDVWLEEIKEIKKYYPAHVLIGSIMADVKKGSWQDMAYKVQKAGVDAIELNFSCPHGMPEKGVGAAIGQNADLTEEITRWVKEAVDVPVIVKLTPNVTDITEIAKAALKGGADAISAINTVQCLIGIDLDTLEPLPSVDGYSTFGGYSGIAIKPIGLRAVAQIAKTVSVPILATGGVSKWEDAVEYLLVGACVVQVCTQVMLEGYGIIRSFIDGLKRFLMDKDMQSVRELIGLSLGKLKSHSELSLKSKKPYIRKQLCKSCLKCMKISHEVGCGAIKLNELDGLEIDYSHCDGCSLCAHVCPYEAISMSEAVYSL</sequence>
<evidence type="ECO:0000256" key="11">
    <source>
        <dbReference type="ARBA" id="ARBA00030119"/>
    </source>
</evidence>
<comment type="cofactor">
    <cofactor evidence="1">
        <name>FMN</name>
        <dbReference type="ChEBI" id="CHEBI:58210"/>
    </cofactor>
</comment>
<keyword evidence="20" id="KW-1185">Reference proteome</keyword>